<dbReference type="AlphaFoldDB" id="A0A077ZQ74"/>
<keyword evidence="3" id="KW-1185">Reference proteome</keyword>
<dbReference type="EMBL" id="HG807542">
    <property type="protein sequence ID" value="CDW60910.1"/>
    <property type="molecule type" value="Genomic_DNA"/>
</dbReference>
<gene>
    <name evidence="2" type="ORF">TTRE_0000931401</name>
</gene>
<evidence type="ECO:0000313" key="2">
    <source>
        <dbReference type="EMBL" id="CDW60910.1"/>
    </source>
</evidence>
<feature type="signal peptide" evidence="1">
    <location>
        <begin position="1"/>
        <end position="24"/>
    </location>
</feature>
<name>A0A077ZQ74_TRITR</name>
<evidence type="ECO:0000313" key="3">
    <source>
        <dbReference type="Proteomes" id="UP000030665"/>
    </source>
</evidence>
<keyword evidence="1" id="KW-0732">Signal</keyword>
<dbReference type="PROSITE" id="PS51257">
    <property type="entry name" value="PROKAR_LIPOPROTEIN"/>
    <property type="match status" value="1"/>
</dbReference>
<reference evidence="2" key="2">
    <citation type="submission" date="2014-03" db="EMBL/GenBank/DDBJ databases">
        <title>The whipworm genome and dual-species transcriptomics of an intimate host-pathogen interaction.</title>
        <authorList>
            <person name="Foth B.J."/>
            <person name="Tsai I.J."/>
            <person name="Reid A.J."/>
            <person name="Bancroft A.J."/>
            <person name="Nichol S."/>
            <person name="Tracey A."/>
            <person name="Holroyd N."/>
            <person name="Cotton J.A."/>
            <person name="Stanley E.J."/>
            <person name="Zarowiecki M."/>
            <person name="Liu J.Z."/>
            <person name="Huckvale T."/>
            <person name="Cooper P.J."/>
            <person name="Grencis R.K."/>
            <person name="Berriman M."/>
        </authorList>
    </citation>
    <scope>NUCLEOTIDE SEQUENCE [LARGE SCALE GENOMIC DNA]</scope>
</reference>
<evidence type="ECO:0000256" key="1">
    <source>
        <dbReference type="SAM" id="SignalP"/>
    </source>
</evidence>
<feature type="chain" id="PRO_5001728920" evidence="1">
    <location>
        <begin position="25"/>
        <end position="115"/>
    </location>
</feature>
<sequence length="115" mass="12393">MKKFFSIIAVLAIAISALTTSACALNTPVENARYCATNSIHYGMNTVRLVRATVTATHDDGCVTLKDMRDGNLYAIDDDGLVKGEDVLIAIDDNATPGFVYDDMILGFWNGSALE</sequence>
<reference evidence="2" key="1">
    <citation type="submission" date="2014-01" db="EMBL/GenBank/DDBJ databases">
        <authorList>
            <person name="Aslett M."/>
        </authorList>
    </citation>
    <scope>NUCLEOTIDE SEQUENCE</scope>
</reference>
<dbReference type="Proteomes" id="UP000030665">
    <property type="component" value="Unassembled WGS sequence"/>
</dbReference>
<accession>A0A077ZQ74</accession>
<organism evidence="2 3">
    <name type="scientific">Trichuris trichiura</name>
    <name type="common">Whipworm</name>
    <name type="synonym">Trichocephalus trichiurus</name>
    <dbReference type="NCBI Taxonomy" id="36087"/>
    <lineage>
        <taxon>Eukaryota</taxon>
        <taxon>Metazoa</taxon>
        <taxon>Ecdysozoa</taxon>
        <taxon>Nematoda</taxon>
        <taxon>Enoplea</taxon>
        <taxon>Dorylaimia</taxon>
        <taxon>Trichinellida</taxon>
        <taxon>Trichuridae</taxon>
        <taxon>Trichuris</taxon>
    </lineage>
</organism>
<proteinExistence type="predicted"/>
<protein>
    <submittedName>
        <fullName evidence="2">Uncharacterized protein</fullName>
    </submittedName>
</protein>